<evidence type="ECO:0000313" key="1">
    <source>
        <dbReference type="EMBL" id="SHE90941.1"/>
    </source>
</evidence>
<protein>
    <recommendedName>
        <fullName evidence="3">EcsC protein family protein</fullName>
    </recommendedName>
</protein>
<proteinExistence type="predicted"/>
<dbReference type="STRING" id="1122156.SAMN02745117_01017"/>
<dbReference type="Proteomes" id="UP000184327">
    <property type="component" value="Unassembled WGS sequence"/>
</dbReference>
<dbReference type="EMBL" id="FQUZ01000009">
    <property type="protein sequence ID" value="SHE90941.1"/>
    <property type="molecule type" value="Genomic_DNA"/>
</dbReference>
<evidence type="ECO:0008006" key="3">
    <source>
        <dbReference type="Google" id="ProtNLM"/>
    </source>
</evidence>
<dbReference type="AlphaFoldDB" id="A0A1M4XBX0"/>
<gene>
    <name evidence="1" type="ORF">SAMN02745117_01017</name>
</gene>
<accession>A0A1M4XBX0</accession>
<name>A0A1M4XBX0_9BURK</name>
<dbReference type="RefSeq" id="WP_234971057.1">
    <property type="nucleotide sequence ID" value="NZ_FQUZ01000009.1"/>
</dbReference>
<evidence type="ECO:0000313" key="2">
    <source>
        <dbReference type="Proteomes" id="UP000184327"/>
    </source>
</evidence>
<keyword evidence="2" id="KW-1185">Reference proteome</keyword>
<organism evidence="1 2">
    <name type="scientific">Lampropedia hyalina DSM 16112</name>
    <dbReference type="NCBI Taxonomy" id="1122156"/>
    <lineage>
        <taxon>Bacteria</taxon>
        <taxon>Pseudomonadati</taxon>
        <taxon>Pseudomonadota</taxon>
        <taxon>Betaproteobacteria</taxon>
        <taxon>Burkholderiales</taxon>
        <taxon>Comamonadaceae</taxon>
        <taxon>Lampropedia</taxon>
    </lineage>
</organism>
<sequence length="189" mass="20575">MPFLRIPNILSARPWQAALESRFPPAPELAQGDPALQRAIERSRKLLHRKALMGAVASAVPLPGLDWVADAALLSRLLPQISEQFGLTPQQIEALRPEKREQVQKAVSMVGSVLIGKLITREMVLKLATRIGLRLSSKQAARFVPVAGQVLSASIGYAALRYLGEQHLRDCVEVSRAAQLPLPPADDIG</sequence>
<reference evidence="1 2" key="1">
    <citation type="submission" date="2016-11" db="EMBL/GenBank/DDBJ databases">
        <authorList>
            <person name="Jaros S."/>
            <person name="Januszkiewicz K."/>
            <person name="Wedrychowicz H."/>
        </authorList>
    </citation>
    <scope>NUCLEOTIDE SEQUENCE [LARGE SCALE GENOMIC DNA]</scope>
    <source>
        <strain evidence="1 2">DSM 16112</strain>
    </source>
</reference>